<feature type="region of interest" description="Disordered" evidence="1">
    <location>
        <begin position="272"/>
        <end position="309"/>
    </location>
</feature>
<dbReference type="PANTHER" id="PTHR37314:SF4">
    <property type="entry name" value="UPF0700 TRANSMEMBRANE PROTEIN YOAK"/>
    <property type="match status" value="1"/>
</dbReference>
<dbReference type="Proteomes" id="UP000007241">
    <property type="component" value="Unassembled WGS sequence"/>
</dbReference>
<name>F4PDF1_BATDJ</name>
<evidence type="ECO:0000256" key="2">
    <source>
        <dbReference type="SAM" id="Phobius"/>
    </source>
</evidence>
<dbReference type="Pfam" id="PF06912">
    <property type="entry name" value="DUF1275"/>
    <property type="match status" value="2"/>
</dbReference>
<dbReference type="AlphaFoldDB" id="F4PDF1"/>
<evidence type="ECO:0000313" key="3">
    <source>
        <dbReference type="EMBL" id="EGF76725.1"/>
    </source>
</evidence>
<dbReference type="GeneID" id="18239589"/>
<gene>
    <name evidence="3" type="ORF">BATDEDRAFT_28338</name>
</gene>
<evidence type="ECO:0000313" key="4">
    <source>
        <dbReference type="Proteomes" id="UP000007241"/>
    </source>
</evidence>
<protein>
    <submittedName>
        <fullName evidence="3">Uncharacterized protein</fullName>
    </submittedName>
</protein>
<dbReference type="InParanoid" id="F4PDF1"/>
<dbReference type="RefSeq" id="XP_006682633.1">
    <property type="nucleotide sequence ID" value="XM_006682570.1"/>
</dbReference>
<feature type="transmembrane region" description="Helical" evidence="2">
    <location>
        <begin position="12"/>
        <end position="37"/>
    </location>
</feature>
<keyword evidence="2" id="KW-1133">Transmembrane helix</keyword>
<dbReference type="PANTHER" id="PTHR37314">
    <property type="entry name" value="SLR0142 PROTEIN"/>
    <property type="match status" value="1"/>
</dbReference>
<accession>F4PDF1</accession>
<keyword evidence="4" id="KW-1185">Reference proteome</keyword>
<sequence length="309" mass="33655">MNNLPEREFHTIVAGGVALAANAGFINVVSMAGVTVSHVTGSVSRVAISAVQQDWETFLLVVSIIVSFTFGSFMAGFIVGDNRFKLGANYGITLSFACGLQNAMVTSYSGLAVRTTHMTGIATDVGNILGQACRSDTKAELWRLKVHVPILFGFIAGGMCGQIAWLSIHEYALLVPCIFTGGVAALYLTLPFIKDAAEQIKHALPHELHFMDNYEGDPRKYKEYHKEQLLKQVDHYAKITGKNVDDEIRRFLNDMVGDDEIEMGVLNSVSISSTGKRDSGSSRLLSSRRGQSAYGATDEDDDLPKQINI</sequence>
<feature type="compositionally biased region" description="Low complexity" evidence="1">
    <location>
        <begin position="281"/>
        <end position="290"/>
    </location>
</feature>
<evidence type="ECO:0000256" key="1">
    <source>
        <dbReference type="SAM" id="MobiDB-lite"/>
    </source>
</evidence>
<organism evidence="3 4">
    <name type="scientific">Batrachochytrium dendrobatidis (strain JAM81 / FGSC 10211)</name>
    <name type="common">Frog chytrid fungus</name>
    <dbReference type="NCBI Taxonomy" id="684364"/>
    <lineage>
        <taxon>Eukaryota</taxon>
        <taxon>Fungi</taxon>
        <taxon>Fungi incertae sedis</taxon>
        <taxon>Chytridiomycota</taxon>
        <taxon>Chytridiomycota incertae sedis</taxon>
        <taxon>Chytridiomycetes</taxon>
        <taxon>Rhizophydiales</taxon>
        <taxon>Rhizophydiales incertae sedis</taxon>
        <taxon>Batrachochytrium</taxon>
    </lineage>
</organism>
<reference evidence="3 4" key="1">
    <citation type="submission" date="2009-12" db="EMBL/GenBank/DDBJ databases">
        <title>The draft genome of Batrachochytrium dendrobatidis.</title>
        <authorList>
            <consortium name="US DOE Joint Genome Institute (JGI-PGF)"/>
            <person name="Kuo A."/>
            <person name="Salamov A."/>
            <person name="Schmutz J."/>
            <person name="Lucas S."/>
            <person name="Pitluck S."/>
            <person name="Rosenblum E."/>
            <person name="Stajich J."/>
            <person name="Eisen M."/>
            <person name="Grigoriev I.V."/>
        </authorList>
    </citation>
    <scope>NUCLEOTIDE SEQUENCE [LARGE SCALE GENOMIC DNA]</scope>
    <source>
        <strain evidence="4">JAM81 / FGSC 10211</strain>
    </source>
</reference>
<keyword evidence="2" id="KW-0472">Membrane</keyword>
<proteinExistence type="predicted"/>
<dbReference type="OrthoDB" id="5591616at2759"/>
<feature type="transmembrane region" description="Helical" evidence="2">
    <location>
        <begin position="144"/>
        <end position="165"/>
    </location>
</feature>
<dbReference type="HOGENOM" id="CLU_792228_0_0_1"/>
<dbReference type="EMBL" id="GL882895">
    <property type="protein sequence ID" value="EGF76725.1"/>
    <property type="molecule type" value="Genomic_DNA"/>
</dbReference>
<feature type="transmembrane region" description="Helical" evidence="2">
    <location>
        <begin position="57"/>
        <end position="79"/>
    </location>
</feature>
<keyword evidence="2" id="KW-0812">Transmembrane</keyword>
<feature type="transmembrane region" description="Helical" evidence="2">
    <location>
        <begin position="171"/>
        <end position="193"/>
    </location>
</feature>
<dbReference type="InterPro" id="IPR010699">
    <property type="entry name" value="DUF1275"/>
</dbReference>